<comment type="caution">
    <text evidence="2">The sequence shown here is derived from an EMBL/GenBank/DDBJ whole genome shotgun (WGS) entry which is preliminary data.</text>
</comment>
<dbReference type="Proteomes" id="UP000886523">
    <property type="component" value="Unassembled WGS sequence"/>
</dbReference>
<sequence length="450" mass="51560">MGPYYVHHPSYFRRPQGPQGENYLEGLIRWLTQVQEGNYLPVLMELQAILGEATLPLTKIVPQGPVTPPPAFLHQNYPTCRDWMIQCSLQWLKPEPFPELVAKRALLARLIDPAVQTHGAPPALLERLDKTDTLYPSIPRSARRPHSSSPEERHIRPHHEAPKYPEEELRPYEEEDRFPVELSPFVYLNSQERLEDELMDRYGSGVAEWHYEEPCLVLIFIDKDRARRALESQCQASRSYPSEPSARALPYSEGRFQSWDTYIRARYTEDIDGRHIARTQKYPAPGLVKVRGSFMCPPETIFKSTSLESLFFPKGPPKGPNPAQTLMSRYLILPAMLTGLLEQRRDQLLGMSASLAVQLCGATGELLAVLTNHLSYEEPLQFNIPIPLHGFHRDALTWAAREIPEIDPTSIGAQGTYSSEQFRWNRLYERYEVILDDLNLDDIGVLDYKS</sequence>
<protein>
    <submittedName>
        <fullName evidence="2">Uncharacterized protein</fullName>
    </submittedName>
</protein>
<organism evidence="2 3">
    <name type="scientific">Hydnum rufescens UP504</name>
    <dbReference type="NCBI Taxonomy" id="1448309"/>
    <lineage>
        <taxon>Eukaryota</taxon>
        <taxon>Fungi</taxon>
        <taxon>Dikarya</taxon>
        <taxon>Basidiomycota</taxon>
        <taxon>Agaricomycotina</taxon>
        <taxon>Agaricomycetes</taxon>
        <taxon>Cantharellales</taxon>
        <taxon>Hydnaceae</taxon>
        <taxon>Hydnum</taxon>
    </lineage>
</organism>
<gene>
    <name evidence="2" type="ORF">BS47DRAFT_1359580</name>
</gene>
<accession>A0A9P6B4S6</accession>
<dbReference type="AlphaFoldDB" id="A0A9P6B4S6"/>
<feature type="region of interest" description="Disordered" evidence="1">
    <location>
        <begin position="135"/>
        <end position="172"/>
    </location>
</feature>
<name>A0A9P6B4S6_9AGAM</name>
<keyword evidence="3" id="KW-1185">Reference proteome</keyword>
<evidence type="ECO:0000313" key="2">
    <source>
        <dbReference type="EMBL" id="KAF9517550.1"/>
    </source>
</evidence>
<feature type="compositionally biased region" description="Basic and acidic residues" evidence="1">
    <location>
        <begin position="149"/>
        <end position="172"/>
    </location>
</feature>
<reference evidence="2" key="1">
    <citation type="journal article" date="2020" name="Nat. Commun.">
        <title>Large-scale genome sequencing of mycorrhizal fungi provides insights into the early evolution of symbiotic traits.</title>
        <authorList>
            <person name="Miyauchi S."/>
            <person name="Kiss E."/>
            <person name="Kuo A."/>
            <person name="Drula E."/>
            <person name="Kohler A."/>
            <person name="Sanchez-Garcia M."/>
            <person name="Morin E."/>
            <person name="Andreopoulos B."/>
            <person name="Barry K.W."/>
            <person name="Bonito G."/>
            <person name="Buee M."/>
            <person name="Carver A."/>
            <person name="Chen C."/>
            <person name="Cichocki N."/>
            <person name="Clum A."/>
            <person name="Culley D."/>
            <person name="Crous P.W."/>
            <person name="Fauchery L."/>
            <person name="Girlanda M."/>
            <person name="Hayes R.D."/>
            <person name="Keri Z."/>
            <person name="LaButti K."/>
            <person name="Lipzen A."/>
            <person name="Lombard V."/>
            <person name="Magnuson J."/>
            <person name="Maillard F."/>
            <person name="Murat C."/>
            <person name="Nolan M."/>
            <person name="Ohm R.A."/>
            <person name="Pangilinan J."/>
            <person name="Pereira M.F."/>
            <person name="Perotto S."/>
            <person name="Peter M."/>
            <person name="Pfister S."/>
            <person name="Riley R."/>
            <person name="Sitrit Y."/>
            <person name="Stielow J.B."/>
            <person name="Szollosi G."/>
            <person name="Zifcakova L."/>
            <person name="Stursova M."/>
            <person name="Spatafora J.W."/>
            <person name="Tedersoo L."/>
            <person name="Vaario L.M."/>
            <person name="Yamada A."/>
            <person name="Yan M."/>
            <person name="Wang P."/>
            <person name="Xu J."/>
            <person name="Bruns T."/>
            <person name="Baldrian P."/>
            <person name="Vilgalys R."/>
            <person name="Dunand C."/>
            <person name="Henrissat B."/>
            <person name="Grigoriev I.V."/>
            <person name="Hibbett D."/>
            <person name="Nagy L.G."/>
            <person name="Martin F.M."/>
        </authorList>
    </citation>
    <scope>NUCLEOTIDE SEQUENCE</scope>
    <source>
        <strain evidence="2">UP504</strain>
    </source>
</reference>
<evidence type="ECO:0000256" key="1">
    <source>
        <dbReference type="SAM" id="MobiDB-lite"/>
    </source>
</evidence>
<evidence type="ECO:0000313" key="3">
    <source>
        <dbReference type="Proteomes" id="UP000886523"/>
    </source>
</evidence>
<proteinExistence type="predicted"/>
<dbReference type="EMBL" id="MU128931">
    <property type="protein sequence ID" value="KAF9517550.1"/>
    <property type="molecule type" value="Genomic_DNA"/>
</dbReference>